<feature type="compositionally biased region" description="Basic and acidic residues" evidence="1">
    <location>
        <begin position="1029"/>
        <end position="1050"/>
    </location>
</feature>
<proteinExistence type="predicted"/>
<feature type="compositionally biased region" description="Low complexity" evidence="1">
    <location>
        <begin position="572"/>
        <end position="581"/>
    </location>
</feature>
<feature type="transmembrane region" description="Helical" evidence="2">
    <location>
        <begin position="1382"/>
        <end position="1400"/>
    </location>
</feature>
<feature type="compositionally biased region" description="Polar residues" evidence="1">
    <location>
        <begin position="889"/>
        <end position="898"/>
    </location>
</feature>
<feature type="compositionally biased region" description="Basic and acidic residues" evidence="1">
    <location>
        <begin position="1062"/>
        <end position="1087"/>
    </location>
</feature>
<dbReference type="RefSeq" id="WP_083959447.1">
    <property type="nucleotide sequence ID" value="NZ_FQVN01000002.1"/>
</dbReference>
<protein>
    <recommendedName>
        <fullName evidence="3">eCIS core domain-containing protein</fullName>
    </recommendedName>
</protein>
<feature type="region of interest" description="Disordered" evidence="1">
    <location>
        <begin position="279"/>
        <end position="1001"/>
    </location>
</feature>
<dbReference type="EMBL" id="FQVN01000002">
    <property type="protein sequence ID" value="SHF09688.1"/>
    <property type="molecule type" value="Genomic_DNA"/>
</dbReference>
<dbReference type="STRING" id="2017.SAMN05444320_102498"/>
<dbReference type="Proteomes" id="UP000184501">
    <property type="component" value="Unassembled WGS sequence"/>
</dbReference>
<sequence length="2102" mass="224076">MTRALPRRAEEPGRDKDTRRQNGKRSSRTPRDLREVLASPGQPMDLGLRRDLESALGHDFGRVRVHTDRDAAAVADLLGADAVTVGQDIFFAEGAYEPGTLAGRRLLAHELLHTVQEPDVAGALWAGREAGAVSLPHEAVEREAERIARAEDGQRAELQEHAGTATWLRYATVDADRMRTEHLDPATLVERLVAGVLRSLRGDPTDVSGRVRAQLARFTPDLRSSVLERLETRLPSGDLARLRELVAEAETGAGPSEASVLVPEPVTTAIEWIENLRRQAEEERRDDAEQDDRERQDQQDADRETDDDHPAPRPEPGQEPGQEPGDTEDPAPGEEPGKEPGEEPGKDTDQEPGEEPGTEKDKEKDKEPGEDEGKDKKEGEEDKDKKDDKEDGEKDKEGKEGKEKEEAQRAEDEVAAQPVGQVPGAPGAEPPPGQGPPAGAGPEVGAAAPEAGAGAAQPEQAEAVAQEPESPLAHHGLLDRPGAEEQPGEEERPLGLESGAESEVSAPPDEESADEEREEERPAAELRPEDHLPAGDLDVSRIPTADQITLPASGTPPRPADAPAFPAPPPTRAEQQEAAEPATEEPEPASEPAPETPEPQAEPEPEEDAPAERPLDAEVGPEPDPRDRGGPVAPPPAAEPVQPDETPEAEPVGLDAPAAGGMDPGVGGPAPGGAPMPGGGALPGGPGADVDPEPADAGPVGDTPDAMGSPAPDASLEAGGGGCGGPPEPTTEAAQGGGGEGGAVVGGGGGGAPPPAEQRPPAPDLSGQDPQAGLAAVGQLPPDQMQPALASVDSAVGRSVGEDRSALQSAPPTMERPSGAPQTLSGAPQVPAPENAPDARLERVRAEGGRQQQQAKTPPPPGANPAQRTGNPHVAGDPQGRVTDRDVRNVQNAVNHVPTTDPALHTTVGAPPRLELTGESDPARGDEQAAKMRESAQGILSSGREAASQPLGEDQIYPNVPGETLTAQVPAAGGGGAGGGGGAAGPAAAGPVGGGAAGGPADAGVAVVAQQERGPQIQAAVGQGQARMATEHDTRRQGEAQARAQHEAEVTRTVSANAEAQAAERGRVADESRARREEWRAEQDRAIGDANNQAGTEHEQTRGNIDRKRTETDRESDRRQQEDNDRIHREREQAEEKARKERERKKRESEGILGWISSKVEQFFDALVQAITDIFDAARRVVSGIIKGFTEFVTGIINLARDLIVGLINTLADILIKLCDGLAIFFPELAARIRRGIEEVRDAAIATVNRLAEDLKAGVTALLNLLADGLNALLNVLEAGLKAAVEVVRTAVNSAIEFAKAAIQLLGEFAALVADIAPDPGGWLGKLGAAARDGIQNHLWEAVKTAVRQWFDDKVEQILGLGRTVMDVLVRGCFSLARMGRMVWDALVSALPGILVAIVIERLISLIIPAAGAVLAIVQALVAAWGTISRIIAAIGAFFSFLKAVRSGGAAPLFAQAIATGVVALLEFVSNFLMARLASAAKGVGRSLRGIAQKIMRGLTRAGRGARRAAGQTVNRARQGLRAASQALRPPRARTGVGARRRPGTPTAGTRGRPAGRRGAPRRTDPARGSAPRPVAGQRRQRPAPRPTRPAGPIRQRWNQARGAVRSGLNRVRAAGRALGRRLANTRIGRALTNGARRLRDGYRRTRDRLRDRLRRRQAQRRRDQEQRNSPAAKQRRLDLIVARIRPRLQRLLRRGVPRRILAVVLAGMRVWYRLTGLDLLGTPAREVLARLNPDEPVTDTTELLDEEILETVLERVRHFRENDPEHRRQVGLVEHVPGDVRGLVDPNFWERVRKQVVSEPVARINIPQGVHPLAAATWLSEAGAQLPRRRLLTFGDRPRSVIASEQKRSRPSANIPGRLTPMVYDPQRKLYVPESMAHQTYKQFSRTLGGQDKEAALAALRARGAGDYNQSGQGIPQSSGTQLAAVPLIAEPMRSRFAYVSSLATLHQLTENSSQVPPGQIVANMAFSQRGSIDAVGELEEHVRTFRETGRRLGTGAPSLTQVSDERATKAWEQEMYARGRRPRDASARDRDEGIARLRGQLETPEQLANRIIVALRAVGLLSGLVGGPGDRERLRQELAKRIDRFLKEGTRVRQPTTGGN</sequence>
<evidence type="ECO:0000313" key="5">
    <source>
        <dbReference type="Proteomes" id="UP000184501"/>
    </source>
</evidence>
<feature type="compositionally biased region" description="Acidic residues" evidence="1">
    <location>
        <begin position="508"/>
        <end position="518"/>
    </location>
</feature>
<accession>A0A1M4YVF9</accession>
<feature type="compositionally biased region" description="Basic and acidic residues" evidence="1">
    <location>
        <begin position="476"/>
        <end position="494"/>
    </location>
</feature>
<feature type="compositionally biased region" description="Basic and acidic residues" evidence="1">
    <location>
        <begin position="837"/>
        <end position="848"/>
    </location>
</feature>
<feature type="transmembrane region" description="Helical" evidence="2">
    <location>
        <begin position="1412"/>
        <end position="1441"/>
    </location>
</feature>
<name>A0A1M4YVF9_STRHI</name>
<feature type="compositionally biased region" description="Gly residues" evidence="1">
    <location>
        <begin position="662"/>
        <end position="687"/>
    </location>
</feature>
<feature type="compositionally biased region" description="Gly residues" evidence="1">
    <location>
        <begin position="972"/>
        <end position="984"/>
    </location>
</feature>
<keyword evidence="2" id="KW-0812">Transmembrane</keyword>
<feature type="compositionally biased region" description="Gly residues" evidence="1">
    <location>
        <begin position="735"/>
        <end position="751"/>
    </location>
</feature>
<feature type="compositionally biased region" description="Basic and acidic residues" evidence="1">
    <location>
        <begin position="921"/>
        <end position="934"/>
    </location>
</feature>
<feature type="compositionally biased region" description="Low complexity" evidence="1">
    <location>
        <begin position="415"/>
        <end position="427"/>
    </location>
</feature>
<keyword evidence="5" id="KW-1185">Reference proteome</keyword>
<dbReference type="OrthoDB" id="9153660at2"/>
<feature type="compositionally biased region" description="Low complexity" evidence="1">
    <location>
        <begin position="1544"/>
        <end position="1553"/>
    </location>
</feature>
<feature type="region of interest" description="Disordered" evidence="1">
    <location>
        <begin position="1502"/>
        <end position="1595"/>
    </location>
</feature>
<feature type="compositionally biased region" description="Basic and acidic residues" evidence="1">
    <location>
        <begin position="7"/>
        <end position="20"/>
    </location>
</feature>
<feature type="domain" description="eCIS core" evidence="3">
    <location>
        <begin position="43"/>
        <end position="117"/>
    </location>
</feature>
<feature type="compositionally biased region" description="Low complexity" evidence="1">
    <location>
        <begin position="1567"/>
        <end position="1578"/>
    </location>
</feature>
<feature type="compositionally biased region" description="Pro residues" evidence="1">
    <location>
        <begin position="554"/>
        <end position="571"/>
    </location>
</feature>
<feature type="region of interest" description="Disordered" evidence="1">
    <location>
        <begin position="1016"/>
        <end position="1144"/>
    </location>
</feature>
<feature type="compositionally biased region" description="Basic and acidic residues" evidence="1">
    <location>
        <begin position="519"/>
        <end position="533"/>
    </location>
</feature>
<gene>
    <name evidence="4" type="ORF">SAMN05444320_102498</name>
</gene>
<feature type="compositionally biased region" description="Pro residues" evidence="1">
    <location>
        <begin position="752"/>
        <end position="763"/>
    </location>
</feature>
<feature type="compositionally biased region" description="Basic and acidic residues" evidence="1">
    <location>
        <begin position="357"/>
        <end position="412"/>
    </location>
</feature>
<keyword evidence="2" id="KW-0472">Membrane</keyword>
<feature type="compositionally biased region" description="Basic and acidic residues" evidence="1">
    <location>
        <begin position="279"/>
        <end position="312"/>
    </location>
</feature>
<evidence type="ECO:0000256" key="2">
    <source>
        <dbReference type="SAM" id="Phobius"/>
    </source>
</evidence>
<feature type="compositionally biased region" description="Basic and acidic residues" evidence="1">
    <location>
        <begin position="1096"/>
        <end position="1144"/>
    </location>
</feature>
<evidence type="ECO:0000256" key="1">
    <source>
        <dbReference type="SAM" id="MobiDB-lite"/>
    </source>
</evidence>
<evidence type="ECO:0000313" key="4">
    <source>
        <dbReference type="EMBL" id="SHF09688.1"/>
    </source>
</evidence>
<feature type="compositionally biased region" description="Low complexity" evidence="1">
    <location>
        <begin position="440"/>
        <end position="469"/>
    </location>
</feature>
<keyword evidence="2" id="KW-1133">Transmembrane helix</keyword>
<dbReference type="Pfam" id="PF13699">
    <property type="entry name" value="eCIS_core"/>
    <property type="match status" value="1"/>
</dbReference>
<dbReference type="InterPro" id="IPR025295">
    <property type="entry name" value="eCIS_core_dom"/>
</dbReference>
<feature type="compositionally biased region" description="Pro residues" evidence="1">
    <location>
        <begin position="589"/>
        <end position="600"/>
    </location>
</feature>
<evidence type="ECO:0000259" key="3">
    <source>
        <dbReference type="Pfam" id="PF13699"/>
    </source>
</evidence>
<feature type="region of interest" description="Disordered" evidence="1">
    <location>
        <begin position="1"/>
        <end position="32"/>
    </location>
</feature>
<feature type="compositionally biased region" description="Basic and acidic residues" evidence="1">
    <location>
        <begin position="335"/>
        <end position="349"/>
    </location>
</feature>
<organism evidence="4 5">
    <name type="scientific">Streptoalloteichus hindustanus</name>
    <dbReference type="NCBI Taxonomy" id="2017"/>
    <lineage>
        <taxon>Bacteria</taxon>
        <taxon>Bacillati</taxon>
        <taxon>Actinomycetota</taxon>
        <taxon>Actinomycetes</taxon>
        <taxon>Pseudonocardiales</taxon>
        <taxon>Pseudonocardiaceae</taxon>
        <taxon>Streptoalloteichus</taxon>
    </lineage>
</organism>
<reference evidence="4 5" key="1">
    <citation type="submission" date="2016-11" db="EMBL/GenBank/DDBJ databases">
        <authorList>
            <person name="Jaros S."/>
            <person name="Januszkiewicz K."/>
            <person name="Wedrychowicz H."/>
        </authorList>
    </citation>
    <scope>NUCLEOTIDE SEQUENCE [LARGE SCALE GENOMIC DNA]</scope>
    <source>
        <strain evidence="4 5">DSM 44523</strain>
    </source>
</reference>